<evidence type="ECO:0000256" key="16">
    <source>
        <dbReference type="SAM" id="Coils"/>
    </source>
</evidence>
<evidence type="ECO:0000256" key="15">
    <source>
        <dbReference type="RuleBase" id="RU000394"/>
    </source>
</evidence>
<dbReference type="GO" id="GO:0005634">
    <property type="term" value="C:nucleus"/>
    <property type="evidence" value="ECO:0007669"/>
    <property type="project" value="TreeGrafter"/>
</dbReference>
<dbReference type="InterPro" id="IPR047241">
    <property type="entry name" value="KIF11-like_kin_motor_dom"/>
</dbReference>
<evidence type="ECO:0000256" key="13">
    <source>
        <dbReference type="ARBA" id="ARBA00059896"/>
    </source>
</evidence>
<dbReference type="SMART" id="SM00129">
    <property type="entry name" value="KISc"/>
    <property type="match status" value="1"/>
</dbReference>
<dbReference type="PANTHER" id="PTHR47970">
    <property type="entry name" value="KINESIN-LIKE PROTEIN KIF11"/>
    <property type="match status" value="1"/>
</dbReference>
<dbReference type="OrthoDB" id="3176171at2759"/>
<dbReference type="InterPro" id="IPR019821">
    <property type="entry name" value="Kinesin_motor_CS"/>
</dbReference>
<keyword evidence="11" id="KW-0131">Cell cycle</keyword>
<feature type="binding site" evidence="14">
    <location>
        <begin position="122"/>
        <end position="129"/>
    </location>
    <ligand>
        <name>ATP</name>
        <dbReference type="ChEBI" id="CHEBI:30616"/>
    </ligand>
</feature>
<keyword evidence="19" id="KW-1185">Reference proteome</keyword>
<dbReference type="InterPro" id="IPR001752">
    <property type="entry name" value="Kinesin_motor_dom"/>
</dbReference>
<dbReference type="EMBL" id="KV454415">
    <property type="protein sequence ID" value="ODQ63380.1"/>
    <property type="molecule type" value="Genomic_DNA"/>
</dbReference>
<keyword evidence="4 15" id="KW-0493">Microtubule</keyword>
<proteinExistence type="inferred from homology"/>
<evidence type="ECO:0000256" key="6">
    <source>
        <dbReference type="ARBA" id="ARBA00022776"/>
    </source>
</evidence>
<dbReference type="PRINTS" id="PR00380">
    <property type="entry name" value="KINESINHEAVY"/>
</dbReference>
<evidence type="ECO:0000256" key="8">
    <source>
        <dbReference type="ARBA" id="ARBA00023054"/>
    </source>
</evidence>
<evidence type="ECO:0000256" key="7">
    <source>
        <dbReference type="ARBA" id="ARBA00022840"/>
    </source>
</evidence>
<evidence type="ECO:0000256" key="10">
    <source>
        <dbReference type="ARBA" id="ARBA00023212"/>
    </source>
</evidence>
<keyword evidence="10" id="KW-0206">Cytoskeleton</keyword>
<comment type="similarity">
    <text evidence="12">Belongs to the TRAFAC class myosin-kinesin ATPase superfamily. Kinesin family. KIN-5/BimC subfamily.</text>
</comment>
<gene>
    <name evidence="18" type="ORF">NADFUDRAFT_29015</name>
</gene>
<feature type="coiled-coil region" evidence="16">
    <location>
        <begin position="437"/>
        <end position="492"/>
    </location>
</feature>
<keyword evidence="6" id="KW-0498">Mitosis</keyword>
<dbReference type="STRING" id="857566.A0A1E3PDL8"/>
<dbReference type="Gene3D" id="3.40.850.10">
    <property type="entry name" value="Kinesin motor domain"/>
    <property type="match status" value="1"/>
</dbReference>
<dbReference type="GO" id="GO:0051301">
    <property type="term" value="P:cell division"/>
    <property type="evidence" value="ECO:0007669"/>
    <property type="project" value="UniProtKB-KW"/>
</dbReference>
<keyword evidence="5 14" id="KW-0547">Nucleotide-binding</keyword>
<dbReference type="GO" id="GO:0008574">
    <property type="term" value="F:plus-end-directed microtubule motor activity"/>
    <property type="evidence" value="ECO:0007669"/>
    <property type="project" value="TreeGrafter"/>
</dbReference>
<evidence type="ECO:0000256" key="1">
    <source>
        <dbReference type="ARBA" id="ARBA00004186"/>
    </source>
</evidence>
<reference evidence="18 19" key="1">
    <citation type="journal article" date="2016" name="Proc. Natl. Acad. Sci. U.S.A.">
        <title>Comparative genomics of biotechnologically important yeasts.</title>
        <authorList>
            <person name="Riley R."/>
            <person name="Haridas S."/>
            <person name="Wolfe K.H."/>
            <person name="Lopes M.R."/>
            <person name="Hittinger C.T."/>
            <person name="Goeker M."/>
            <person name="Salamov A.A."/>
            <person name="Wisecaver J.H."/>
            <person name="Long T.M."/>
            <person name="Calvey C.H."/>
            <person name="Aerts A.L."/>
            <person name="Barry K.W."/>
            <person name="Choi C."/>
            <person name="Clum A."/>
            <person name="Coughlan A.Y."/>
            <person name="Deshpande S."/>
            <person name="Douglass A.P."/>
            <person name="Hanson S.J."/>
            <person name="Klenk H.-P."/>
            <person name="LaButti K.M."/>
            <person name="Lapidus A."/>
            <person name="Lindquist E.A."/>
            <person name="Lipzen A.M."/>
            <person name="Meier-Kolthoff J.P."/>
            <person name="Ohm R.A."/>
            <person name="Otillar R.P."/>
            <person name="Pangilinan J.L."/>
            <person name="Peng Y."/>
            <person name="Rokas A."/>
            <person name="Rosa C.A."/>
            <person name="Scheuner C."/>
            <person name="Sibirny A.A."/>
            <person name="Slot J.C."/>
            <person name="Stielow J.B."/>
            <person name="Sun H."/>
            <person name="Kurtzman C.P."/>
            <person name="Blackwell M."/>
            <person name="Grigoriev I.V."/>
            <person name="Jeffries T.W."/>
        </authorList>
    </citation>
    <scope>NUCLEOTIDE SEQUENCE [LARGE SCALE GENOMIC DNA]</scope>
    <source>
        <strain evidence="18 19">DSM 6958</strain>
    </source>
</reference>
<keyword evidence="2" id="KW-0963">Cytoplasm</keyword>
<keyword evidence="8 16" id="KW-0175">Coiled coil</keyword>
<comment type="subcellular location">
    <subcellularLocation>
        <location evidence="1">Cytoplasm</location>
        <location evidence="1">Cytoskeleton</location>
        <location evidence="1">Spindle</location>
    </subcellularLocation>
</comment>
<keyword evidence="9 14" id="KW-0505">Motor protein</keyword>
<dbReference type="GO" id="GO:0008017">
    <property type="term" value="F:microtubule binding"/>
    <property type="evidence" value="ECO:0007669"/>
    <property type="project" value="InterPro"/>
</dbReference>
<dbReference type="InterPro" id="IPR047149">
    <property type="entry name" value="KIF11-like"/>
</dbReference>
<evidence type="ECO:0000259" key="17">
    <source>
        <dbReference type="PROSITE" id="PS50067"/>
    </source>
</evidence>
<dbReference type="FunFam" id="3.40.850.10:FF:000051">
    <property type="entry name" value="Kinesin-like protein bimC"/>
    <property type="match status" value="1"/>
</dbReference>
<name>A0A1E3PDL8_9ASCO</name>
<dbReference type="GO" id="GO:0007018">
    <property type="term" value="P:microtubule-based movement"/>
    <property type="evidence" value="ECO:0007669"/>
    <property type="project" value="InterPro"/>
</dbReference>
<dbReference type="InterPro" id="IPR027417">
    <property type="entry name" value="P-loop_NTPase"/>
</dbReference>
<evidence type="ECO:0000256" key="4">
    <source>
        <dbReference type="ARBA" id="ARBA00022701"/>
    </source>
</evidence>
<evidence type="ECO:0000256" key="9">
    <source>
        <dbReference type="ARBA" id="ARBA00023175"/>
    </source>
</evidence>
<organism evidence="18 19">
    <name type="scientific">Nadsonia fulvescens var. elongata DSM 6958</name>
    <dbReference type="NCBI Taxonomy" id="857566"/>
    <lineage>
        <taxon>Eukaryota</taxon>
        <taxon>Fungi</taxon>
        <taxon>Dikarya</taxon>
        <taxon>Ascomycota</taxon>
        <taxon>Saccharomycotina</taxon>
        <taxon>Dipodascomycetes</taxon>
        <taxon>Dipodascales</taxon>
        <taxon>Dipodascales incertae sedis</taxon>
        <taxon>Nadsonia</taxon>
    </lineage>
</organism>
<dbReference type="Proteomes" id="UP000095009">
    <property type="component" value="Unassembled WGS sequence"/>
</dbReference>
<dbReference type="AlphaFoldDB" id="A0A1E3PDL8"/>
<dbReference type="PROSITE" id="PS50067">
    <property type="entry name" value="KINESIN_MOTOR_2"/>
    <property type="match status" value="1"/>
</dbReference>
<evidence type="ECO:0000256" key="14">
    <source>
        <dbReference type="PROSITE-ProRule" id="PRU00283"/>
    </source>
</evidence>
<evidence type="ECO:0000256" key="3">
    <source>
        <dbReference type="ARBA" id="ARBA00022618"/>
    </source>
</evidence>
<dbReference type="GO" id="GO:0005524">
    <property type="term" value="F:ATP binding"/>
    <property type="evidence" value="ECO:0007669"/>
    <property type="project" value="UniProtKB-UniRule"/>
</dbReference>
<dbReference type="CDD" id="cd01364">
    <property type="entry name" value="KISc_BimC_Eg5"/>
    <property type="match status" value="1"/>
</dbReference>
<feature type="domain" description="Kinesin motor" evidence="17">
    <location>
        <begin position="36"/>
        <end position="370"/>
    </location>
</feature>
<dbReference type="GO" id="GO:0000073">
    <property type="term" value="P:initial mitotic spindle pole body separation"/>
    <property type="evidence" value="ECO:0007669"/>
    <property type="project" value="UniProtKB-ARBA"/>
</dbReference>
<accession>A0A1E3PDL8</accession>
<dbReference type="InterPro" id="IPR036961">
    <property type="entry name" value="Kinesin_motor_dom_sf"/>
</dbReference>
<evidence type="ECO:0000256" key="11">
    <source>
        <dbReference type="ARBA" id="ARBA00023306"/>
    </source>
</evidence>
<dbReference type="PROSITE" id="PS00411">
    <property type="entry name" value="KINESIN_MOTOR_1"/>
    <property type="match status" value="1"/>
</dbReference>
<dbReference type="GO" id="GO:0072686">
    <property type="term" value="C:mitotic spindle"/>
    <property type="evidence" value="ECO:0007669"/>
    <property type="project" value="TreeGrafter"/>
</dbReference>
<evidence type="ECO:0000256" key="5">
    <source>
        <dbReference type="ARBA" id="ARBA00022741"/>
    </source>
</evidence>
<keyword evidence="7 14" id="KW-0067">ATP-binding</keyword>
<sequence length="886" mass="99754">MSESASTSGHGANSKAILHRNNSHRINEVPEEKESNIHVYVRCRGRNEREIKENSGVVVQTTGDKGREVMLQMGPMALSNKTYTFDRVFGPEADQSMLYDGIADKILKEMISGYNCTIFAYGQTGTGKTFTMSGDLADNHGRPAHDAGIIPRTLFQLFRELDKETAEYSVKVSYIELYNEELRDLISQDDDRKVKIFDDANKKGIVIQGMEEAFIKSPSEGLQILQDGSYKRQVAATKCNDLSSRSHSVFTITIHVKEVSEDDQEFVRIGKLNLVDLAGSENINRSGAQDMRAREAGMINQSLLTLGRVINALVDRSPHIPYRESKLTRLLQDSLGGRTKTCIIATVSPAKVSLEETISTLDYANRAKNIKNKPQVNQTLSKKMVLGDYVLEIERLRADLMATRQKTGIYLSEESHQNLLDESESRRALVEEQKLRVDALESQLKTSRDGQEELMKELSIIKKDFEKMADLLESTNNKLNITQNMLDSTENKLNLEKIIAKDYEYSLNIQRQQNCDLTGKLEDAIADIKRLHSKIDRRAALENLNKAKHDMLQSNTQEFYTTLNKKLNLFKASIIESSSVMEHKVEKFLEKEVTKLSDTTSLISQGTTTRLDLNKQFDKQLITSKMAMEGLLNGISDVKNQIKSEISSGLEVLRTLAKKISVDILQEFQAYQAQNIAQTSQIQAQSEESLKKACAMIATQAAEIKVLKDELLTATKRVSRTTELSADSIIQAVKEEKARALQTHDNFIKTITEFAQEMTRNHNIGIENRFSTISKSLIDEKILLDTETDRYASSLAGLEGKNLQLDEHMVNSGTSLRNSLMDLVQNQVDKGKLIETNTDTIHQGVSVTLDDQIEQLDDKFKCLDTFVKTAQTEFGQHASKYEQTLQ</sequence>
<dbReference type="Pfam" id="PF00225">
    <property type="entry name" value="Kinesin"/>
    <property type="match status" value="1"/>
</dbReference>
<evidence type="ECO:0000313" key="19">
    <source>
        <dbReference type="Proteomes" id="UP000095009"/>
    </source>
</evidence>
<dbReference type="PANTHER" id="PTHR47970:SF12">
    <property type="entry name" value="KINESIN FAMILY MEMBER 11"/>
    <property type="match status" value="1"/>
</dbReference>
<protein>
    <recommendedName>
        <fullName evidence="15">Kinesin-like protein</fullName>
    </recommendedName>
</protein>
<dbReference type="SUPFAM" id="SSF52540">
    <property type="entry name" value="P-loop containing nucleoside triphosphate hydrolases"/>
    <property type="match status" value="1"/>
</dbReference>
<comment type="function">
    <text evidence="13">Required for assembly of the mitotic spindle. Interacts with spindle microtubules to produce an outwardly directed force acting upon the poles. Following spindle assembly, CIN8 and KIP1 apparently act to oppose a force that draws separated poles back together. This force seems to be mediate by KAR3.</text>
</comment>
<feature type="non-terminal residue" evidence="18">
    <location>
        <position position="886"/>
    </location>
</feature>
<evidence type="ECO:0000256" key="12">
    <source>
        <dbReference type="ARBA" id="ARBA00034704"/>
    </source>
</evidence>
<keyword evidence="3" id="KW-0132">Cell division</keyword>
<evidence type="ECO:0000256" key="2">
    <source>
        <dbReference type="ARBA" id="ARBA00022490"/>
    </source>
</evidence>
<dbReference type="GO" id="GO:0005876">
    <property type="term" value="C:spindle microtubule"/>
    <property type="evidence" value="ECO:0007669"/>
    <property type="project" value="TreeGrafter"/>
</dbReference>
<evidence type="ECO:0000313" key="18">
    <source>
        <dbReference type="EMBL" id="ODQ63380.1"/>
    </source>
</evidence>